<name>A0A073IKQ1_9RHOB</name>
<dbReference type="PANTHER" id="PTHR10000">
    <property type="entry name" value="PHOSPHOSERINE PHOSPHATASE"/>
    <property type="match status" value="1"/>
</dbReference>
<dbReference type="SFLD" id="SFLDG01142">
    <property type="entry name" value="C2.B.2:_Mannosyl-3-phosphoglyc"/>
    <property type="match status" value="1"/>
</dbReference>
<dbReference type="Gene3D" id="3.30.980.20">
    <property type="entry name" value="Putative mannosyl-3-phosphoglycerate phosphatase, domain 2"/>
    <property type="match status" value="1"/>
</dbReference>
<dbReference type="EMBL" id="JAMC01000002">
    <property type="protein sequence ID" value="KEJ90056.1"/>
    <property type="molecule type" value="Genomic_DNA"/>
</dbReference>
<dbReference type="GO" id="GO:0051479">
    <property type="term" value="P:mannosylglycerate biosynthetic process"/>
    <property type="evidence" value="ECO:0007669"/>
    <property type="project" value="InterPro"/>
</dbReference>
<dbReference type="NCBIfam" id="TIGR01486">
    <property type="entry name" value="HAD-SF-IIB-MPGP"/>
    <property type="match status" value="1"/>
</dbReference>
<dbReference type="OrthoDB" id="193379at2"/>
<keyword evidence="5" id="KW-1185">Reference proteome</keyword>
<dbReference type="SFLD" id="SFLDS00003">
    <property type="entry name" value="Haloacid_Dehalogenase"/>
    <property type="match status" value="1"/>
</dbReference>
<dbReference type="SUPFAM" id="SSF56784">
    <property type="entry name" value="HAD-like"/>
    <property type="match status" value="1"/>
</dbReference>
<dbReference type="Pfam" id="PF08282">
    <property type="entry name" value="Hydrolase_3"/>
    <property type="match status" value="2"/>
</dbReference>
<dbReference type="eggNOG" id="COG3769">
    <property type="taxonomic scope" value="Bacteria"/>
</dbReference>
<evidence type="ECO:0000256" key="2">
    <source>
        <dbReference type="ARBA" id="ARBA00022801"/>
    </source>
</evidence>
<organism evidence="4 5">
    <name type="scientific">Sulfitobacter donghicola DSW-25 = KCTC 12864 = JCM 14565</name>
    <dbReference type="NCBI Taxonomy" id="1300350"/>
    <lineage>
        <taxon>Bacteria</taxon>
        <taxon>Pseudomonadati</taxon>
        <taxon>Pseudomonadota</taxon>
        <taxon>Alphaproteobacteria</taxon>
        <taxon>Rhodobacterales</taxon>
        <taxon>Roseobacteraceae</taxon>
        <taxon>Sulfitobacter</taxon>
    </lineage>
</organism>
<gene>
    <name evidence="4" type="ORF">DSW25_07565</name>
</gene>
<dbReference type="STRING" id="1300350.Z948_504"/>
<dbReference type="PROSITE" id="PS01228">
    <property type="entry name" value="COF_1"/>
    <property type="match status" value="1"/>
</dbReference>
<evidence type="ECO:0000256" key="1">
    <source>
        <dbReference type="ARBA" id="ARBA00022723"/>
    </source>
</evidence>
<sequence length="260" mass="27862">MKPSMPLLVFTDLDGTLLSHSDYRWDAALPALKQLEKIGAGVILASSKTAPEIHQLREDMGLHHWPAIVENGSGRLEAQANAGKTDSIYARLCSVARKISANTGGGFRGFGDMDAREVSDITGLPVPSAALAKQRSFSEPGVWSGTAQEKENFLLALAKEGISGREGGRFLTLSFGGTKADQMERIIAEFAPHHTLALGDAPNDVEMLEAADFGVIIANPNRTPLPLLKGETSGRIQRTTLVGPEGWNAAVLAHIERMKL</sequence>
<evidence type="ECO:0000256" key="3">
    <source>
        <dbReference type="ARBA" id="ARBA00022842"/>
    </source>
</evidence>
<dbReference type="PANTHER" id="PTHR10000:SF8">
    <property type="entry name" value="HAD SUPERFAMILY HYDROLASE-LIKE, TYPE 3"/>
    <property type="match status" value="1"/>
</dbReference>
<dbReference type="GO" id="GO:0000287">
    <property type="term" value="F:magnesium ion binding"/>
    <property type="evidence" value="ECO:0007669"/>
    <property type="project" value="TreeGrafter"/>
</dbReference>
<reference evidence="4 5" key="1">
    <citation type="submission" date="2014-01" db="EMBL/GenBank/DDBJ databases">
        <title>Sulfitobacter donghicola JCM 14565 Genome Sequencing.</title>
        <authorList>
            <person name="Lai Q."/>
            <person name="Hong Z."/>
        </authorList>
    </citation>
    <scope>NUCLEOTIDE SEQUENCE [LARGE SCALE GENOMIC DNA]</scope>
    <source>
        <strain evidence="4 5">JCM 14565</strain>
    </source>
</reference>
<dbReference type="InterPro" id="IPR006381">
    <property type="entry name" value="HAD-SF-IIB-MPGP"/>
</dbReference>
<keyword evidence="1" id="KW-0479">Metal-binding</keyword>
<dbReference type="GO" id="GO:0005829">
    <property type="term" value="C:cytosol"/>
    <property type="evidence" value="ECO:0007669"/>
    <property type="project" value="TreeGrafter"/>
</dbReference>
<dbReference type="InterPro" id="IPR036412">
    <property type="entry name" value="HAD-like_sf"/>
</dbReference>
<dbReference type="InterPro" id="IPR023214">
    <property type="entry name" value="HAD_sf"/>
</dbReference>
<dbReference type="Gene3D" id="3.40.50.1000">
    <property type="entry name" value="HAD superfamily/HAD-like"/>
    <property type="match status" value="1"/>
</dbReference>
<dbReference type="AlphaFoldDB" id="A0A073IKQ1"/>
<proteinExistence type="predicted"/>
<dbReference type="Proteomes" id="UP000027734">
    <property type="component" value="Unassembled WGS sequence"/>
</dbReference>
<protein>
    <submittedName>
        <fullName evidence="4">Mannosyl-3-phosphoglycerate phosphatase</fullName>
    </submittedName>
</protein>
<dbReference type="SFLD" id="SFLDG01140">
    <property type="entry name" value="C2.B:_Phosphomannomutase_and_P"/>
    <property type="match status" value="1"/>
</dbReference>
<accession>A0A073IKQ1</accession>
<evidence type="ECO:0000313" key="4">
    <source>
        <dbReference type="EMBL" id="KEJ90056.1"/>
    </source>
</evidence>
<dbReference type="GO" id="GO:0050531">
    <property type="term" value="F:mannosyl-3-phosphoglycerate phosphatase activity"/>
    <property type="evidence" value="ECO:0007669"/>
    <property type="project" value="InterPro"/>
</dbReference>
<keyword evidence="2" id="KW-0378">Hydrolase</keyword>
<comment type="caution">
    <text evidence="4">The sequence shown here is derived from an EMBL/GenBank/DDBJ whole genome shotgun (WGS) entry which is preliminary data.</text>
</comment>
<keyword evidence="3" id="KW-0460">Magnesium</keyword>
<evidence type="ECO:0000313" key="5">
    <source>
        <dbReference type="Proteomes" id="UP000027734"/>
    </source>
</evidence>